<dbReference type="EMBL" id="JAEAOA010001325">
    <property type="protein sequence ID" value="KAK3612059.1"/>
    <property type="molecule type" value="Genomic_DNA"/>
</dbReference>
<comment type="caution">
    <text evidence="5">The sequence shown here is derived from an EMBL/GenBank/DDBJ whole genome shotgun (WGS) entry which is preliminary data.</text>
</comment>
<feature type="transmembrane region" description="Helical" evidence="3">
    <location>
        <begin position="1014"/>
        <end position="1047"/>
    </location>
</feature>
<evidence type="ECO:0000256" key="2">
    <source>
        <dbReference type="PROSITE-ProRule" id="PRU00124"/>
    </source>
</evidence>
<evidence type="ECO:0000256" key="4">
    <source>
        <dbReference type="SAM" id="SignalP"/>
    </source>
</evidence>
<feature type="chain" id="PRO_5042072962" evidence="4">
    <location>
        <begin position="24"/>
        <end position="1145"/>
    </location>
</feature>
<dbReference type="Proteomes" id="UP001195483">
    <property type="component" value="Unassembled WGS sequence"/>
</dbReference>
<evidence type="ECO:0000256" key="1">
    <source>
        <dbReference type="ARBA" id="ARBA00023157"/>
    </source>
</evidence>
<keyword evidence="3" id="KW-0472">Membrane</keyword>
<comment type="caution">
    <text evidence="2">Lacks conserved residue(s) required for the propagation of feature annotation.</text>
</comment>
<keyword evidence="3" id="KW-0812">Transmembrane</keyword>
<dbReference type="InterPro" id="IPR002172">
    <property type="entry name" value="LDrepeatLR_classA_rpt"/>
</dbReference>
<feature type="signal peptide" evidence="4">
    <location>
        <begin position="1"/>
        <end position="23"/>
    </location>
</feature>
<organism evidence="5 6">
    <name type="scientific">Potamilus streckersoni</name>
    <dbReference type="NCBI Taxonomy" id="2493646"/>
    <lineage>
        <taxon>Eukaryota</taxon>
        <taxon>Metazoa</taxon>
        <taxon>Spiralia</taxon>
        <taxon>Lophotrochozoa</taxon>
        <taxon>Mollusca</taxon>
        <taxon>Bivalvia</taxon>
        <taxon>Autobranchia</taxon>
        <taxon>Heteroconchia</taxon>
        <taxon>Palaeoheterodonta</taxon>
        <taxon>Unionida</taxon>
        <taxon>Unionoidea</taxon>
        <taxon>Unionidae</taxon>
        <taxon>Ambleminae</taxon>
        <taxon>Lampsilini</taxon>
        <taxon>Potamilus</taxon>
    </lineage>
</organism>
<keyword evidence="3" id="KW-1133">Transmembrane helix</keyword>
<proteinExistence type="predicted"/>
<evidence type="ECO:0000313" key="6">
    <source>
        <dbReference type="Proteomes" id="UP001195483"/>
    </source>
</evidence>
<feature type="disulfide bond" evidence="2">
    <location>
        <begin position="259"/>
        <end position="274"/>
    </location>
</feature>
<name>A0AAE0WFJ5_9BIVA</name>
<keyword evidence="1 2" id="KW-1015">Disulfide bond</keyword>
<dbReference type="CDD" id="cd00112">
    <property type="entry name" value="LDLa"/>
    <property type="match status" value="1"/>
</dbReference>
<reference evidence="5" key="2">
    <citation type="journal article" date="2021" name="Genome Biol. Evol.">
        <title>Developing a high-quality reference genome for a parasitic bivalve with doubly uniparental inheritance (Bivalvia: Unionida).</title>
        <authorList>
            <person name="Smith C.H."/>
        </authorList>
    </citation>
    <scope>NUCLEOTIDE SEQUENCE</scope>
    <source>
        <strain evidence="5">CHS0354</strain>
        <tissue evidence="5">Mantle</tissue>
    </source>
</reference>
<protein>
    <submittedName>
        <fullName evidence="5">Uncharacterized protein</fullName>
    </submittedName>
</protein>
<gene>
    <name evidence="5" type="ORF">CHS0354_021744</name>
</gene>
<dbReference type="PROSITE" id="PS50068">
    <property type="entry name" value="LDLRA_2"/>
    <property type="match status" value="1"/>
</dbReference>
<reference evidence="5" key="3">
    <citation type="submission" date="2023-05" db="EMBL/GenBank/DDBJ databases">
        <authorList>
            <person name="Smith C.H."/>
        </authorList>
    </citation>
    <scope>NUCLEOTIDE SEQUENCE</scope>
    <source>
        <strain evidence="5">CHS0354</strain>
        <tissue evidence="5">Mantle</tissue>
    </source>
</reference>
<accession>A0AAE0WFJ5</accession>
<dbReference type="AlphaFoldDB" id="A0AAE0WFJ5"/>
<sequence length="1145" mass="125960">MRTTVVALFLVWLFLGYSILVQSTRLDSDEDPCLHAKIKDDSRRHIANVQSLPGKLLCDTDLETGWYRFMLNNKSAEIPTVCLRNDLCGTQLPLRIELDGQVLPEMNQTINAFVCSSFSVLGMWDCCVLRQRTRIKNCGGFLVYYLTHSDRCPVSYCVQESGLTPHIDMTAVGGQPVAALDQMDVQNDEPEIQVSVSNVYNTNLTYNTILMREENSTDNYSDVTTTSMKACTNDLKCSANTNDTVWIACKDGHGCGKVCDGFPNCCDDSDETGCPNTEKNMTFSSTRQFSVPLATSTANLASALQDNVTVRDVIHTDTVISSTRMVSQVNVTNAIDALESVTNVLGSFDTLSSIVSSRSLVAQSQQLKGNLSDAIESTSSGEMIQTIGSLWNTTSATLISFIPDTTLDRTVPGQFVSIVSESTAQEFSTVAVTTLLTEMVSPASFVTEGLKDLSEESLSTIHLVTSLVSTSTLATATDFASAISEGTGTSADLQSLPTSAYHLVTGSITVKSTILADKSANCTSITSQPGQLSQPIITTARIPTDDTAVVLTFPVQGRVVNLTDFEERLRKAIAKVLNVYLSGGLNRTKREMDISTLEPSPQRVYKAEDIVVSILENTTERLKVTFQVRDLSDNRSSSSFLSKEELQTMLENPQAWTLLLTENHIYKRHLGLSEQQHASTTIMCSQCPTSQDTLAYEQSIKSIYSSYEHSLMGSFLSETPTMSSRSAHLTTFLTQLSSMNIQHDQYVSLKSVSTAWEHLSRTETESSFEQLYWTPSRVMSIQVDQSSSLYPLPSQYFFSSHSILIDTKPLSNLHLATSVSENGPGNSLISTTSIIPDHTHEVQSTDIYLKPTEQTSVLFSVTPSEPISHIPGSLISSRIPITKSSKSRKSHSSFDMATLLISESLKTAMWLTTQSQYATKSSLGSYQTGDLILSTTSQPYHITSKYPTFKSSTKSASRKSRLHQSSSVIPSKMLKTPDGGIQVTVTSDLEHSATIVTSLHSNATYLMSPEDDDWTVLGIHFGLFIFVVVSGIVVIGTIIFAIIGLILRKQHRSWSPMFDDRISIMKPARIDKHGLESPFPDSDILREEKMMEETEPDLKRNGATPLTTNPECFTSNPCDLDGCIVPIDQLREEELKFPWIEDTKL</sequence>
<reference evidence="5" key="1">
    <citation type="journal article" date="2021" name="Genome Biol. Evol.">
        <title>A High-Quality Reference Genome for a Parasitic Bivalve with Doubly Uniparental Inheritance (Bivalvia: Unionida).</title>
        <authorList>
            <person name="Smith C.H."/>
        </authorList>
    </citation>
    <scope>NUCLEOTIDE SEQUENCE</scope>
    <source>
        <strain evidence="5">CHS0354</strain>
    </source>
</reference>
<keyword evidence="4" id="KW-0732">Signal</keyword>
<evidence type="ECO:0000313" key="5">
    <source>
        <dbReference type="EMBL" id="KAK3612059.1"/>
    </source>
</evidence>
<evidence type="ECO:0000256" key="3">
    <source>
        <dbReference type="SAM" id="Phobius"/>
    </source>
</evidence>
<keyword evidence="6" id="KW-1185">Reference proteome</keyword>